<dbReference type="InterPro" id="IPR015946">
    <property type="entry name" value="KH_dom-like_a/b"/>
</dbReference>
<dbReference type="Pfam" id="PF02566">
    <property type="entry name" value="OsmC"/>
    <property type="match status" value="1"/>
</dbReference>
<protein>
    <submittedName>
        <fullName evidence="1">OsmC family peroxiredoxin</fullName>
    </submittedName>
</protein>
<gene>
    <name evidence="1" type="ORF">D7I46_12455</name>
</gene>
<dbReference type="InterPro" id="IPR052707">
    <property type="entry name" value="OsmC_Ohr_Peroxiredoxin"/>
</dbReference>
<accession>A0A387BHQ4</accession>
<dbReference type="InterPro" id="IPR003718">
    <property type="entry name" value="OsmC/Ohr_fam"/>
</dbReference>
<dbReference type="KEGG" id="lact:D7I46_12455"/>
<dbReference type="Proteomes" id="UP000269374">
    <property type="component" value="Chromosome"/>
</dbReference>
<sequence>MAKHIFNSEIDWAGGRNAVGHLQTGVLKEKISVPSLMEGPGEGTNPDEMLLGAASTCYTITLAAMLERNEIGLINLKVDSTGVVDVTNGVFTYEKIIHHVFLKLTSEADETKARKLAERAETSCMISRAIRGNVQLETVITFES</sequence>
<dbReference type="RefSeq" id="WP_120773163.1">
    <property type="nucleotide sequence ID" value="NZ_CP032627.1"/>
</dbReference>
<reference evidence="1 2" key="1">
    <citation type="submission" date="2018-09" db="EMBL/GenBank/DDBJ databases">
        <title>Genome sequencing of strain 1JSPR-7.</title>
        <authorList>
            <person name="Heo J."/>
            <person name="Kim S.-J."/>
            <person name="Kwon S.-W."/>
        </authorList>
    </citation>
    <scope>NUCLEOTIDE SEQUENCE [LARGE SCALE GENOMIC DNA]</scope>
    <source>
        <strain evidence="1 2">1JSPR-7</strain>
    </source>
</reference>
<dbReference type="AlphaFoldDB" id="A0A387BHQ4"/>
<evidence type="ECO:0000313" key="2">
    <source>
        <dbReference type="Proteomes" id="UP000269374"/>
    </source>
</evidence>
<dbReference type="PANTHER" id="PTHR42830:SF2">
    <property type="entry name" value="OSMC_OHR FAMILY PROTEIN"/>
    <property type="match status" value="1"/>
</dbReference>
<dbReference type="Gene3D" id="3.30.300.20">
    <property type="match status" value="1"/>
</dbReference>
<dbReference type="NCBIfam" id="TIGR03563">
    <property type="entry name" value="perox_SACOL1771"/>
    <property type="match status" value="1"/>
</dbReference>
<dbReference type="PANTHER" id="PTHR42830">
    <property type="entry name" value="OSMOTICALLY INDUCIBLE FAMILY PROTEIN"/>
    <property type="match status" value="1"/>
</dbReference>
<dbReference type="InterPro" id="IPR019905">
    <property type="entry name" value="OsmC-like_firmicutes"/>
</dbReference>
<organism evidence="1 2">
    <name type="scientific">Lactococcus allomyrinae</name>
    <dbReference type="NCBI Taxonomy" id="2419773"/>
    <lineage>
        <taxon>Bacteria</taxon>
        <taxon>Bacillati</taxon>
        <taxon>Bacillota</taxon>
        <taxon>Bacilli</taxon>
        <taxon>Lactobacillales</taxon>
        <taxon>Streptococcaceae</taxon>
        <taxon>Lactococcus</taxon>
    </lineage>
</organism>
<proteinExistence type="predicted"/>
<dbReference type="EMBL" id="CP032627">
    <property type="protein sequence ID" value="AYG01794.1"/>
    <property type="molecule type" value="Genomic_DNA"/>
</dbReference>
<evidence type="ECO:0000313" key="1">
    <source>
        <dbReference type="EMBL" id="AYG01794.1"/>
    </source>
</evidence>
<dbReference type="OrthoDB" id="2242871at2"/>
<keyword evidence="2" id="KW-1185">Reference proteome</keyword>
<dbReference type="InterPro" id="IPR036102">
    <property type="entry name" value="OsmC/Ohrsf"/>
</dbReference>
<dbReference type="SUPFAM" id="SSF82784">
    <property type="entry name" value="OsmC-like"/>
    <property type="match status" value="1"/>
</dbReference>
<name>A0A387BHQ4_9LACT</name>